<evidence type="ECO:0000313" key="1">
    <source>
        <dbReference type="EMBL" id="KAF7265567.1"/>
    </source>
</evidence>
<proteinExistence type="predicted"/>
<organism evidence="1 2">
    <name type="scientific">Rhynchophorus ferrugineus</name>
    <name type="common">Red palm weevil</name>
    <name type="synonym">Curculio ferrugineus</name>
    <dbReference type="NCBI Taxonomy" id="354439"/>
    <lineage>
        <taxon>Eukaryota</taxon>
        <taxon>Metazoa</taxon>
        <taxon>Ecdysozoa</taxon>
        <taxon>Arthropoda</taxon>
        <taxon>Hexapoda</taxon>
        <taxon>Insecta</taxon>
        <taxon>Pterygota</taxon>
        <taxon>Neoptera</taxon>
        <taxon>Endopterygota</taxon>
        <taxon>Coleoptera</taxon>
        <taxon>Polyphaga</taxon>
        <taxon>Cucujiformia</taxon>
        <taxon>Curculionidae</taxon>
        <taxon>Dryophthorinae</taxon>
        <taxon>Rhynchophorus</taxon>
    </lineage>
</organism>
<keyword evidence="2" id="KW-1185">Reference proteome</keyword>
<protein>
    <submittedName>
        <fullName evidence="1">Uncharacterized protein</fullName>
    </submittedName>
</protein>
<dbReference type="OrthoDB" id="7699516at2759"/>
<gene>
    <name evidence="1" type="ORF">GWI33_021021</name>
</gene>
<sequence length="133" mass="15502">MRTGWNCYEREFLQKEQKTLINSQIGKFRTSRHFIIVEMGGLLGDFDGYSDSGQWEQQVQLLRVSYQLENNAALVLISSKLKGHSFHSKPPHLAVSVTNLLEAIGQIFKYRPSKFLRRKEFENRMGKTSERFC</sequence>
<accession>A0A834HR96</accession>
<dbReference type="EMBL" id="JAACXV010014605">
    <property type="protein sequence ID" value="KAF7265567.1"/>
    <property type="molecule type" value="Genomic_DNA"/>
</dbReference>
<comment type="caution">
    <text evidence="1">The sequence shown here is derived from an EMBL/GenBank/DDBJ whole genome shotgun (WGS) entry which is preliminary data.</text>
</comment>
<dbReference type="Proteomes" id="UP000625711">
    <property type="component" value="Unassembled WGS sequence"/>
</dbReference>
<name>A0A834HR96_RHYFE</name>
<evidence type="ECO:0000313" key="2">
    <source>
        <dbReference type="Proteomes" id="UP000625711"/>
    </source>
</evidence>
<reference evidence="1" key="1">
    <citation type="submission" date="2020-08" db="EMBL/GenBank/DDBJ databases">
        <title>Genome sequencing and assembly of the red palm weevil Rhynchophorus ferrugineus.</title>
        <authorList>
            <person name="Dias G.B."/>
            <person name="Bergman C.M."/>
            <person name="Manee M."/>
        </authorList>
    </citation>
    <scope>NUCLEOTIDE SEQUENCE</scope>
    <source>
        <strain evidence="1">AA-2017</strain>
        <tissue evidence="1">Whole larva</tissue>
    </source>
</reference>
<dbReference type="AlphaFoldDB" id="A0A834HR96"/>